<feature type="region of interest" description="Disordered" evidence="1">
    <location>
        <begin position="59"/>
        <end position="105"/>
    </location>
</feature>
<dbReference type="EMBL" id="SDIL01000200">
    <property type="protein sequence ID" value="RXK34743.1"/>
    <property type="molecule type" value="Genomic_DNA"/>
</dbReference>
<feature type="region of interest" description="Disordered" evidence="1">
    <location>
        <begin position="1"/>
        <end position="28"/>
    </location>
</feature>
<name>A0A4Q1BFI2_TREME</name>
<evidence type="ECO:0000313" key="2">
    <source>
        <dbReference type="EMBL" id="RXK34743.1"/>
    </source>
</evidence>
<dbReference type="AlphaFoldDB" id="A0A4Q1BFI2"/>
<evidence type="ECO:0000256" key="1">
    <source>
        <dbReference type="SAM" id="MobiDB-lite"/>
    </source>
</evidence>
<dbReference type="InParanoid" id="A0A4Q1BFI2"/>
<keyword evidence="3" id="KW-1185">Reference proteome</keyword>
<accession>A0A4Q1BFI2</accession>
<feature type="compositionally biased region" description="Polar residues" evidence="1">
    <location>
        <begin position="1"/>
        <end position="18"/>
    </location>
</feature>
<gene>
    <name evidence="2" type="ORF">M231_08004</name>
</gene>
<protein>
    <submittedName>
        <fullName evidence="2">Uncharacterized protein</fullName>
    </submittedName>
</protein>
<organism evidence="2 3">
    <name type="scientific">Tremella mesenterica</name>
    <name type="common">Jelly fungus</name>
    <dbReference type="NCBI Taxonomy" id="5217"/>
    <lineage>
        <taxon>Eukaryota</taxon>
        <taxon>Fungi</taxon>
        <taxon>Dikarya</taxon>
        <taxon>Basidiomycota</taxon>
        <taxon>Agaricomycotina</taxon>
        <taxon>Tremellomycetes</taxon>
        <taxon>Tremellales</taxon>
        <taxon>Tremellaceae</taxon>
        <taxon>Tremella</taxon>
    </lineage>
</organism>
<dbReference type="VEuPathDB" id="FungiDB:TREMEDRAFT_61195"/>
<proteinExistence type="predicted"/>
<dbReference type="Proteomes" id="UP000289152">
    <property type="component" value="Unassembled WGS sequence"/>
</dbReference>
<comment type="caution">
    <text evidence="2">The sequence shown here is derived from an EMBL/GenBank/DDBJ whole genome shotgun (WGS) entry which is preliminary data.</text>
</comment>
<reference evidence="2 3" key="1">
    <citation type="submission" date="2016-06" db="EMBL/GenBank/DDBJ databases">
        <title>Evolution of pathogenesis and genome organization in the Tremellales.</title>
        <authorList>
            <person name="Cuomo C."/>
            <person name="Litvintseva A."/>
            <person name="Heitman J."/>
            <person name="Chen Y."/>
            <person name="Sun S."/>
            <person name="Springer D."/>
            <person name="Dromer F."/>
            <person name="Young S."/>
            <person name="Zeng Q."/>
            <person name="Chapman S."/>
            <person name="Gujja S."/>
            <person name="Saif S."/>
            <person name="Birren B."/>
        </authorList>
    </citation>
    <scope>NUCLEOTIDE SEQUENCE [LARGE SCALE GENOMIC DNA]</scope>
    <source>
        <strain evidence="2 3">ATCC 28783</strain>
    </source>
</reference>
<evidence type="ECO:0000313" key="3">
    <source>
        <dbReference type="Proteomes" id="UP000289152"/>
    </source>
</evidence>
<sequence>MSKRTLSPSTSSRQTGASTAAILPSADPEHLLCQTKRMRITSQAPVPSQPPLANLEQFIDFDGGVGPSATGEDPSPVKSVESKHGTIVENQNSPASKPAAPPSDYSEDLVEVSNELGQIFHTPHKIPVNNELAKALAAQKDSEIAVLWAKMTFSLVGKALKDEALDRFRKTNAINPTVKWFRNARRLDGGEDFCVGCIGPFGGVCGECSAEGTLKCSVKTNNPEAKFREVSIFLLQTWSMLMYRVLLSEQRWSPPRLPSSGAQTLRCLGSLSIPFLPGA</sequence>